<feature type="region of interest" description="Disordered" evidence="2">
    <location>
        <begin position="175"/>
        <end position="206"/>
    </location>
</feature>
<feature type="compositionally biased region" description="Basic and acidic residues" evidence="2">
    <location>
        <begin position="27"/>
        <end position="43"/>
    </location>
</feature>
<keyword evidence="3" id="KW-1185">Reference proteome</keyword>
<feature type="region of interest" description="Disordered" evidence="2">
    <location>
        <begin position="15"/>
        <end position="43"/>
    </location>
</feature>
<gene>
    <name evidence="4" type="primary">LOC132536636</name>
</gene>
<sequence length="465" mass="53803">MKKIQKLQSDLKSSLAFEETGTNGLGDSKEGRQGERKIDTRRPVLDDAQFLQRPVVVDKPTITPPVKVPVHLFNVIPSNKSNKSISENAVFAKGEDEKLTTKSRVEKYKGKCHHSAFKNRVLPSTKHAHAKKKCLKNSSKENHKGEDEKLTTKSRVEKYKGKYHHSAFKNRVLPSTKHAHAKKKSLKKSFRKNDKECEGEKRMKKKHAYEDQATKKGIGMAFFQRVISVFRRNQQSSKGNEEILHLSSRMAVPQSKMDVSGFNNGLRDRMQQSRAAKCDSYQSVMKEMKGKGEKRLASEISVVTPVFEKGATLTLDELQTEIGHTPRRLRTVWLDTKYMDTGSPATESNILDTNQKLQDEIATLQREMEKMKHENFMLKQDMETMRDENLVLKWDMETMRHENLMLKQDMETMQYKNLMLKQNMDRRQWKDKQKVSATIPQMERQTTSLKEMREELLRNVSQIGC</sequence>
<reference evidence="4" key="1">
    <citation type="submission" date="2025-08" db="UniProtKB">
        <authorList>
            <consortium name="RefSeq"/>
        </authorList>
    </citation>
    <scope>IDENTIFICATION</scope>
</reference>
<evidence type="ECO:0000256" key="2">
    <source>
        <dbReference type="SAM" id="MobiDB-lite"/>
    </source>
</evidence>
<feature type="compositionally biased region" description="Basic residues" evidence="2">
    <location>
        <begin position="126"/>
        <end position="135"/>
    </location>
</feature>
<dbReference type="RefSeq" id="XP_060040756.1">
    <property type="nucleotide sequence ID" value="XM_060184773.1"/>
</dbReference>
<dbReference type="GeneID" id="132536636"/>
<proteinExistence type="predicted"/>
<dbReference type="Proteomes" id="UP001652624">
    <property type="component" value="Unplaced"/>
</dbReference>
<protein>
    <submittedName>
        <fullName evidence="4">Uncharacterized protein LOC132536636</fullName>
    </submittedName>
</protein>
<feature type="compositionally biased region" description="Basic residues" evidence="2">
    <location>
        <begin position="177"/>
        <end position="190"/>
    </location>
</feature>
<feature type="region of interest" description="Disordered" evidence="2">
    <location>
        <begin position="125"/>
        <end position="152"/>
    </location>
</feature>
<feature type="compositionally biased region" description="Basic and acidic residues" evidence="2">
    <location>
        <begin position="138"/>
        <end position="152"/>
    </location>
</feature>
<feature type="coiled-coil region" evidence="1">
    <location>
        <begin position="347"/>
        <end position="388"/>
    </location>
</feature>
<evidence type="ECO:0000256" key="1">
    <source>
        <dbReference type="SAM" id="Coils"/>
    </source>
</evidence>
<keyword evidence="1" id="KW-0175">Coiled coil</keyword>
<feature type="compositionally biased region" description="Basic and acidic residues" evidence="2">
    <location>
        <begin position="191"/>
        <end position="201"/>
    </location>
</feature>
<evidence type="ECO:0000313" key="3">
    <source>
        <dbReference type="Proteomes" id="UP001652624"/>
    </source>
</evidence>
<name>A0ABM3WW06_ERIEU</name>
<evidence type="ECO:0000313" key="4">
    <source>
        <dbReference type="RefSeq" id="XP_060040756.1"/>
    </source>
</evidence>
<accession>A0ABM3WW06</accession>
<organism evidence="3 4">
    <name type="scientific">Erinaceus europaeus</name>
    <name type="common">Western European hedgehog</name>
    <dbReference type="NCBI Taxonomy" id="9365"/>
    <lineage>
        <taxon>Eukaryota</taxon>
        <taxon>Metazoa</taxon>
        <taxon>Chordata</taxon>
        <taxon>Craniata</taxon>
        <taxon>Vertebrata</taxon>
        <taxon>Euteleostomi</taxon>
        <taxon>Mammalia</taxon>
        <taxon>Eutheria</taxon>
        <taxon>Laurasiatheria</taxon>
        <taxon>Eulipotyphla</taxon>
        <taxon>Erinaceidae</taxon>
        <taxon>Erinaceinae</taxon>
        <taxon>Erinaceus</taxon>
    </lineage>
</organism>